<reference evidence="1 2" key="1">
    <citation type="submission" date="2019-08" db="EMBL/GenBank/DDBJ databases">
        <title>Selenomonas sp. mPRGC5 and Selenomonas sp. mPRGC8 isolated from ruminal fluid of dairy goat (Capra hircus).</title>
        <authorList>
            <person name="Poothong S."/>
            <person name="Nuengjamnong C."/>
            <person name="Tanasupawat S."/>
        </authorList>
    </citation>
    <scope>NUCLEOTIDE SEQUENCE [LARGE SCALE GENOMIC DNA]</scope>
    <source>
        <strain evidence="2">mPRGC5</strain>
    </source>
</reference>
<dbReference type="Proteomes" id="UP000323646">
    <property type="component" value="Unassembled WGS sequence"/>
</dbReference>
<keyword evidence="2" id="KW-1185">Reference proteome</keyword>
<gene>
    <name evidence="1" type="ORF">FZ040_01395</name>
</gene>
<protein>
    <submittedName>
        <fullName evidence="1">Uncharacterized protein</fullName>
    </submittedName>
</protein>
<dbReference type="OrthoDB" id="1665233at2"/>
<comment type="caution">
    <text evidence="1">The sequence shown here is derived from an EMBL/GenBank/DDBJ whole genome shotgun (WGS) entry which is preliminary data.</text>
</comment>
<proteinExistence type="predicted"/>
<organism evidence="1 2">
    <name type="scientific">Selenomonas ruminis</name>
    <dbReference type="NCBI Taxonomy" id="2593411"/>
    <lineage>
        <taxon>Bacteria</taxon>
        <taxon>Bacillati</taxon>
        <taxon>Bacillota</taxon>
        <taxon>Negativicutes</taxon>
        <taxon>Selenomonadales</taxon>
        <taxon>Selenomonadaceae</taxon>
        <taxon>Selenomonas</taxon>
    </lineage>
</organism>
<sequence>MNDELSIKELYEEAIEQAADFSLDDNQREVAEIHRYYAERLGVFLKISEAETVERIKELGQKNDRSKIDLSNEPETRLRLEVDRIIDGAIVFSEDEYQHLLEKLAEFHELMDSPLYDVLQQTAWQILQALHPQLDMYELEGLLMEDLQRTLGMAAESLR</sequence>
<dbReference type="EMBL" id="VTOY01000001">
    <property type="protein sequence ID" value="TYZ24725.1"/>
    <property type="molecule type" value="Genomic_DNA"/>
</dbReference>
<dbReference type="RefSeq" id="WP_149170354.1">
    <property type="nucleotide sequence ID" value="NZ_VTOY01000001.1"/>
</dbReference>
<name>A0A5D6WCL7_9FIRM</name>
<accession>A0A5D6WCL7</accession>
<evidence type="ECO:0000313" key="2">
    <source>
        <dbReference type="Proteomes" id="UP000323646"/>
    </source>
</evidence>
<evidence type="ECO:0000313" key="1">
    <source>
        <dbReference type="EMBL" id="TYZ24725.1"/>
    </source>
</evidence>
<dbReference type="AlphaFoldDB" id="A0A5D6WCL7"/>